<feature type="region of interest" description="Disordered" evidence="1">
    <location>
        <begin position="164"/>
        <end position="183"/>
    </location>
</feature>
<evidence type="ECO:0000313" key="2">
    <source>
        <dbReference type="EMBL" id="KAJ1208526.1"/>
    </source>
</evidence>
<sequence>MASATQDFREPQSHRRPSRPAEPLACVSLLSPRARHSSGAEGARGDPASPSLTLQSPTRLLLVPQDLHRAREAAATHRRFSTAAPPPYLHGSIAAAALISSCLFSHHCRWARDPRPLLRPPCRVPGPRPAAHADRACAPGPGSPRWHARHLLWRSARPPDLCSTPLALADAPTDGDRDRCAAE</sequence>
<evidence type="ECO:0000256" key="1">
    <source>
        <dbReference type="SAM" id="MobiDB-lite"/>
    </source>
</evidence>
<gene>
    <name evidence="2" type="ORF">NDU88_003910</name>
</gene>
<accession>A0AAV7W6X4</accession>
<comment type="caution">
    <text evidence="2">The sequence shown here is derived from an EMBL/GenBank/DDBJ whole genome shotgun (WGS) entry which is preliminary data.</text>
</comment>
<dbReference type="Proteomes" id="UP001066276">
    <property type="component" value="Chromosome 1_2"/>
</dbReference>
<dbReference type="AlphaFoldDB" id="A0AAV7W6X4"/>
<name>A0AAV7W6X4_PLEWA</name>
<reference evidence="2" key="1">
    <citation type="journal article" date="2022" name="bioRxiv">
        <title>Sequencing and chromosome-scale assembly of the giantPleurodeles waltlgenome.</title>
        <authorList>
            <person name="Brown T."/>
            <person name="Elewa A."/>
            <person name="Iarovenko S."/>
            <person name="Subramanian E."/>
            <person name="Araus A.J."/>
            <person name="Petzold A."/>
            <person name="Susuki M."/>
            <person name="Suzuki K.-i.T."/>
            <person name="Hayashi T."/>
            <person name="Toyoda A."/>
            <person name="Oliveira C."/>
            <person name="Osipova E."/>
            <person name="Leigh N.D."/>
            <person name="Simon A."/>
            <person name="Yun M.H."/>
        </authorList>
    </citation>
    <scope>NUCLEOTIDE SEQUENCE</scope>
    <source>
        <strain evidence="2">20211129_DDA</strain>
        <tissue evidence="2">Liver</tissue>
    </source>
</reference>
<keyword evidence="3" id="KW-1185">Reference proteome</keyword>
<proteinExistence type="predicted"/>
<feature type="region of interest" description="Disordered" evidence="1">
    <location>
        <begin position="1"/>
        <end position="57"/>
    </location>
</feature>
<dbReference type="EMBL" id="JANPWB010000002">
    <property type="protein sequence ID" value="KAJ1208526.1"/>
    <property type="molecule type" value="Genomic_DNA"/>
</dbReference>
<organism evidence="2 3">
    <name type="scientific">Pleurodeles waltl</name>
    <name type="common">Iberian ribbed newt</name>
    <dbReference type="NCBI Taxonomy" id="8319"/>
    <lineage>
        <taxon>Eukaryota</taxon>
        <taxon>Metazoa</taxon>
        <taxon>Chordata</taxon>
        <taxon>Craniata</taxon>
        <taxon>Vertebrata</taxon>
        <taxon>Euteleostomi</taxon>
        <taxon>Amphibia</taxon>
        <taxon>Batrachia</taxon>
        <taxon>Caudata</taxon>
        <taxon>Salamandroidea</taxon>
        <taxon>Salamandridae</taxon>
        <taxon>Pleurodelinae</taxon>
        <taxon>Pleurodeles</taxon>
    </lineage>
</organism>
<evidence type="ECO:0000313" key="3">
    <source>
        <dbReference type="Proteomes" id="UP001066276"/>
    </source>
</evidence>
<feature type="compositionally biased region" description="Basic and acidic residues" evidence="1">
    <location>
        <begin position="174"/>
        <end position="183"/>
    </location>
</feature>
<protein>
    <submittedName>
        <fullName evidence="2">Uncharacterized protein</fullName>
    </submittedName>
</protein>